<name>A0A1I6K4I4_9EURY</name>
<dbReference type="GO" id="GO:0016491">
    <property type="term" value="F:oxidoreductase activity"/>
    <property type="evidence" value="ECO:0007669"/>
    <property type="project" value="InterPro"/>
</dbReference>
<dbReference type="InterPro" id="IPR000866">
    <property type="entry name" value="AhpC/TSA"/>
</dbReference>
<dbReference type="EMBL" id="FOZK01000001">
    <property type="protein sequence ID" value="SFR86086.1"/>
    <property type="molecule type" value="Genomic_DNA"/>
</dbReference>
<dbReference type="AlphaFoldDB" id="A0A1I6K4I4"/>
<dbReference type="RefSeq" id="WP_177227098.1">
    <property type="nucleotide sequence ID" value="NZ_FOZK01000001.1"/>
</dbReference>
<proteinExistence type="predicted"/>
<dbReference type="InterPro" id="IPR036249">
    <property type="entry name" value="Thioredoxin-like_sf"/>
</dbReference>
<reference evidence="2 3" key="1">
    <citation type="submission" date="2016-10" db="EMBL/GenBank/DDBJ databases">
        <authorList>
            <person name="de Groot N.N."/>
        </authorList>
    </citation>
    <scope>NUCLEOTIDE SEQUENCE [LARGE SCALE GENOMIC DNA]</scope>
    <source>
        <strain evidence="2 3">CGMCC 1.10457</strain>
    </source>
</reference>
<evidence type="ECO:0000313" key="3">
    <source>
        <dbReference type="Proteomes" id="UP000199062"/>
    </source>
</evidence>
<protein>
    <submittedName>
        <fullName evidence="2">Peroxiredoxin Q/BCP</fullName>
    </submittedName>
</protein>
<dbReference type="Proteomes" id="UP000199062">
    <property type="component" value="Unassembled WGS sequence"/>
</dbReference>
<dbReference type="Pfam" id="PF00578">
    <property type="entry name" value="AhpC-TSA"/>
    <property type="match status" value="1"/>
</dbReference>
<keyword evidence="3" id="KW-1185">Reference proteome</keyword>
<dbReference type="OrthoDB" id="146452at2157"/>
<accession>A0A1I6K4I4</accession>
<dbReference type="GO" id="GO:0016209">
    <property type="term" value="F:antioxidant activity"/>
    <property type="evidence" value="ECO:0007669"/>
    <property type="project" value="InterPro"/>
</dbReference>
<evidence type="ECO:0000259" key="1">
    <source>
        <dbReference type="Pfam" id="PF00578"/>
    </source>
</evidence>
<dbReference type="Gene3D" id="3.40.30.10">
    <property type="entry name" value="Glutaredoxin"/>
    <property type="match status" value="1"/>
</dbReference>
<feature type="domain" description="Alkyl hydroperoxide reductase subunit C/ Thiol specific antioxidant" evidence="1">
    <location>
        <begin position="6"/>
        <end position="95"/>
    </location>
</feature>
<sequence length="178" mass="18948">MGESFEFALPDTGAGGETRTATELAGSHDYVVAVLLRDHYCPRSRQLVQSLAAAYEELAGRSTAVVPVLPDCPERASLWQRRYDLPFGLLTDPKSVADDGNAFDTFEPFQRLLPECPGTVLFESDGDQLRFARTVQTDRASDASAVDAVLAAIDDHATDSVVGPVGTGPDAEAAGDGF</sequence>
<gene>
    <name evidence="2" type="ORF">SAMN05216559_0174</name>
</gene>
<dbReference type="SUPFAM" id="SSF52833">
    <property type="entry name" value="Thioredoxin-like"/>
    <property type="match status" value="1"/>
</dbReference>
<evidence type="ECO:0000313" key="2">
    <source>
        <dbReference type="EMBL" id="SFR86086.1"/>
    </source>
</evidence>
<organism evidence="2 3">
    <name type="scientific">Halomicrobium zhouii</name>
    <dbReference type="NCBI Taxonomy" id="767519"/>
    <lineage>
        <taxon>Archaea</taxon>
        <taxon>Methanobacteriati</taxon>
        <taxon>Methanobacteriota</taxon>
        <taxon>Stenosarchaea group</taxon>
        <taxon>Halobacteria</taxon>
        <taxon>Halobacteriales</taxon>
        <taxon>Haloarculaceae</taxon>
        <taxon>Halomicrobium</taxon>
    </lineage>
</organism>